<keyword evidence="8" id="KW-0805">Transcription regulation</keyword>
<feature type="region of interest" description="Disordered" evidence="14">
    <location>
        <begin position="481"/>
        <end position="582"/>
    </location>
</feature>
<dbReference type="InterPro" id="IPR011011">
    <property type="entry name" value="Znf_FYVE_PHD"/>
</dbReference>
<dbReference type="InterPro" id="IPR019786">
    <property type="entry name" value="Zinc_finger_PHD-type_CS"/>
</dbReference>
<feature type="region of interest" description="Disordered" evidence="14">
    <location>
        <begin position="901"/>
        <end position="952"/>
    </location>
</feature>
<evidence type="ECO:0000256" key="3">
    <source>
        <dbReference type="ARBA" id="ARBA00022454"/>
    </source>
</evidence>
<dbReference type="PROSITE" id="PS50865">
    <property type="entry name" value="ZF_MYND_2"/>
    <property type="match status" value="1"/>
</dbReference>
<reference evidence="19" key="1">
    <citation type="journal article" date="2023" name="Mol. Biol. Evol.">
        <title>Third-Generation Sequencing Reveals the Adaptive Role of the Epigenome in Three Deep-Sea Polychaetes.</title>
        <authorList>
            <person name="Perez M."/>
            <person name="Aroh O."/>
            <person name="Sun Y."/>
            <person name="Lan Y."/>
            <person name="Juniper S.K."/>
            <person name="Young C.R."/>
            <person name="Angers B."/>
            <person name="Qian P.Y."/>
        </authorList>
    </citation>
    <scope>NUCLEOTIDE SEQUENCE</scope>
    <source>
        <strain evidence="19">P08H-3</strain>
    </source>
</reference>
<dbReference type="PROSITE" id="PS01359">
    <property type="entry name" value="ZF_PHD_1"/>
    <property type="match status" value="1"/>
</dbReference>
<dbReference type="InterPro" id="IPR001965">
    <property type="entry name" value="Znf_PHD"/>
</dbReference>
<evidence type="ECO:0000256" key="4">
    <source>
        <dbReference type="ARBA" id="ARBA00022723"/>
    </source>
</evidence>
<dbReference type="InterPro" id="IPR037967">
    <property type="entry name" value="ZMYND8_Bromo_dom"/>
</dbReference>
<evidence type="ECO:0000256" key="12">
    <source>
        <dbReference type="PROSITE-ProRule" id="PRU00035"/>
    </source>
</evidence>
<organism evidence="19 20">
    <name type="scientific">Paralvinella palmiformis</name>
    <dbReference type="NCBI Taxonomy" id="53620"/>
    <lineage>
        <taxon>Eukaryota</taxon>
        <taxon>Metazoa</taxon>
        <taxon>Spiralia</taxon>
        <taxon>Lophotrochozoa</taxon>
        <taxon>Annelida</taxon>
        <taxon>Polychaeta</taxon>
        <taxon>Sedentaria</taxon>
        <taxon>Canalipalpata</taxon>
        <taxon>Terebellida</taxon>
        <taxon>Terebelliformia</taxon>
        <taxon>Alvinellidae</taxon>
        <taxon>Paralvinella</taxon>
    </lineage>
</organism>
<dbReference type="InterPro" id="IPR019787">
    <property type="entry name" value="Znf_PHD-finger"/>
</dbReference>
<evidence type="ECO:0000259" key="18">
    <source>
        <dbReference type="PROSITE" id="PS50865"/>
    </source>
</evidence>
<dbReference type="SUPFAM" id="SSF144232">
    <property type="entry name" value="HIT/MYND zinc finger-like"/>
    <property type="match status" value="1"/>
</dbReference>
<feature type="compositionally biased region" description="Low complexity" evidence="14">
    <location>
        <begin position="59"/>
        <end position="68"/>
    </location>
</feature>
<dbReference type="SUPFAM" id="SSF63748">
    <property type="entry name" value="Tudor/PWWP/MBT"/>
    <property type="match status" value="1"/>
</dbReference>
<evidence type="ECO:0000256" key="9">
    <source>
        <dbReference type="ARBA" id="ARBA00023117"/>
    </source>
</evidence>
<dbReference type="Proteomes" id="UP001208570">
    <property type="component" value="Unassembled WGS sequence"/>
</dbReference>
<evidence type="ECO:0000313" key="20">
    <source>
        <dbReference type="Proteomes" id="UP001208570"/>
    </source>
</evidence>
<dbReference type="Gene3D" id="2.30.30.140">
    <property type="match status" value="1"/>
</dbReference>
<feature type="region of interest" description="Disordered" evidence="14">
    <location>
        <begin position="630"/>
        <end position="737"/>
    </location>
</feature>
<gene>
    <name evidence="19" type="ORF">LSH36_174g05009</name>
</gene>
<feature type="domain" description="MYND-type" evidence="18">
    <location>
        <begin position="1129"/>
        <end position="1163"/>
    </location>
</feature>
<feature type="compositionally biased region" description="Basic and acidic residues" evidence="14">
    <location>
        <begin position="483"/>
        <end position="503"/>
    </location>
</feature>
<feature type="compositionally biased region" description="Acidic residues" evidence="14">
    <location>
        <begin position="640"/>
        <end position="655"/>
    </location>
</feature>
<evidence type="ECO:0008006" key="21">
    <source>
        <dbReference type="Google" id="ProtNLM"/>
    </source>
</evidence>
<dbReference type="GO" id="GO:0005694">
    <property type="term" value="C:chromosome"/>
    <property type="evidence" value="ECO:0007669"/>
    <property type="project" value="UniProtKB-SubCell"/>
</dbReference>
<evidence type="ECO:0000256" key="7">
    <source>
        <dbReference type="ARBA" id="ARBA00022853"/>
    </source>
</evidence>
<feature type="compositionally biased region" description="Basic and acidic residues" evidence="14">
    <location>
        <begin position="630"/>
        <end position="639"/>
    </location>
</feature>
<dbReference type="Gene3D" id="6.10.140.2220">
    <property type="match status" value="1"/>
</dbReference>
<dbReference type="GO" id="GO:0140006">
    <property type="term" value="F:histone H3 reader activity"/>
    <property type="evidence" value="ECO:0007669"/>
    <property type="project" value="UniProtKB-ARBA"/>
</dbReference>
<feature type="compositionally biased region" description="Polar residues" evidence="14">
    <location>
        <begin position="718"/>
        <end position="736"/>
    </location>
</feature>
<dbReference type="CDD" id="cd20160">
    <property type="entry name" value="PWWP_PRKCBP1"/>
    <property type="match status" value="1"/>
</dbReference>
<dbReference type="InterPro" id="IPR000313">
    <property type="entry name" value="PWWP_dom"/>
</dbReference>
<dbReference type="PROSITE" id="PS50812">
    <property type="entry name" value="PWWP"/>
    <property type="match status" value="1"/>
</dbReference>
<feature type="compositionally biased region" description="Polar residues" evidence="14">
    <location>
        <begin position="940"/>
        <end position="952"/>
    </location>
</feature>
<keyword evidence="4" id="KW-0479">Metal-binding</keyword>
<evidence type="ECO:0000256" key="5">
    <source>
        <dbReference type="ARBA" id="ARBA00022771"/>
    </source>
</evidence>
<dbReference type="PROSITE" id="PS01360">
    <property type="entry name" value="ZF_MYND_1"/>
    <property type="match status" value="1"/>
</dbReference>
<sequence>MSESAEVKRMGTRSKGEAASNTSRISPRRRNIVLGAGAVRSTNVEKAKDGSLIYKRRSSASNNSALNSSPPPETEESSTEKTQSAPAECRIHKRMRTVHTNSGGEEVESDGFCWLCHREGDGVCCELCPRMYHLKCLNIESIASDWVCPECEKILQAECVDTRSRAMSLITVDQLCVLLKYALQRMKHTDSADFHKPVDLNDVPHYTDYIHNPMDLTTLEKNIRKKLYGSTEAFLADAKYILHNCIVFNGERNKLTTNAKMVLKISKHEMNEIEICPDCYMNSCTKQQENWFCEPCRYPHTLVWAKMKGYPYWPAKALRVVNGQVDVRFFGEHDRAWVPVGQVYLLSKDPPVSIKKGRGGYDQSMEELDLHIERLTKKFGSFEYAPNKMVYDPYAHIKATEDGGKATPTRLSTKSSSSTPSSSKSRSPAITTSLRSGPSKSPEKSPSIITRTASAVKLKYSSIISTRHTKLKGQTIGDNIIVAKDDPDKGNDKESSRGKSTSKDDDDDDEPECKKAKLMTPSAMGGDQNAGHKQDHSDVECDAKEEKVEQPPMVDDSLCEKDKKQEEVSKVSEDKTSSGDEKLTKVFLLNEDMIEETKPKPSLCSLLDVVPRIKHPDKKVIDEIENKIKRLQDQVNDEKCDGDDNDKNVDDEDDKDDCHIDNKDKTKDDDDDSKERECDAEETEKNRKEESKSHHEIEPVSEIQPMDVESESGGLKSGATTSENTTKQVNQQSPTKNAFLERIVASCKEKLGVDNTEVADISLRLSVSEAEDESTSSANSTSETLSDDESEQHENKNSKSLESPAQKTNSSVSPKPISVEVIESTSGEKDRMVGQDQNQSVRSNDQKKVLGDAKSDPIAMENDSCETVAAVSSEPSHSGTRILLASPKELCDKREVIVITEPDSPDDPIAKETSERRASVSGTKRTLDVRSSLDGRAGQMKTNEAGASQRLSPSTVKIKPQNVHAPKLQTATVLPEKVMPPAQKTVISLVNGSNGLSASPSKQQDNIPSDFSPATPEIDFTGLDISRYTNKVMKTVQNTLQEFCMDMIHTEVGSVFRQHLQLEVKRLEWRHQQELNEIKHTANLKLLELRAAMELEKEKAIDNMIRDLKYKYEAEKKQAVEETKKKQWCANCGKEAIFYCCWNTSYCDYPCQQAHWPQHMSSCTQSQSSQQSHDSRTSHSDTASNPAPTNVDVGGSVLRYIQPNPGNPGQRFQHNNPQQFQLSAMNQMNQSQPPLIMVSTGPTHQGPLRPIISHNTRAPQSLILPHAGRLPPNMMQGSGMHY</sequence>
<keyword evidence="7" id="KW-0156">Chromatin regulator</keyword>
<dbReference type="InterPro" id="IPR036427">
    <property type="entry name" value="Bromodomain-like_sf"/>
</dbReference>
<dbReference type="GO" id="GO:0003714">
    <property type="term" value="F:transcription corepressor activity"/>
    <property type="evidence" value="ECO:0007669"/>
    <property type="project" value="TreeGrafter"/>
</dbReference>
<feature type="domain" description="PHD-type" evidence="16">
    <location>
        <begin position="110"/>
        <end position="154"/>
    </location>
</feature>
<dbReference type="FunFam" id="6.10.140.2220:FF:000002">
    <property type="entry name" value="Protein kinase C-binding protein 1 isoform C"/>
    <property type="match status" value="1"/>
</dbReference>
<dbReference type="SMART" id="SM00297">
    <property type="entry name" value="BROMO"/>
    <property type="match status" value="1"/>
</dbReference>
<dbReference type="InterPro" id="IPR001487">
    <property type="entry name" value="Bromodomain"/>
</dbReference>
<dbReference type="PRINTS" id="PR00503">
    <property type="entry name" value="BROMODOMAIN"/>
</dbReference>
<dbReference type="CDD" id="cd05508">
    <property type="entry name" value="Bromo_RACK7"/>
    <property type="match status" value="1"/>
</dbReference>
<dbReference type="GO" id="GO:0008270">
    <property type="term" value="F:zinc ion binding"/>
    <property type="evidence" value="ECO:0007669"/>
    <property type="project" value="UniProtKB-KW"/>
</dbReference>
<feature type="compositionally biased region" description="Low complexity" evidence="14">
    <location>
        <begin position="775"/>
        <end position="784"/>
    </location>
</feature>
<evidence type="ECO:0000256" key="10">
    <source>
        <dbReference type="ARBA" id="ARBA00023163"/>
    </source>
</evidence>
<dbReference type="SUPFAM" id="SSF47370">
    <property type="entry name" value="Bromodomain"/>
    <property type="match status" value="1"/>
</dbReference>
<name>A0AAD9N666_9ANNE</name>
<dbReference type="InterPro" id="IPR013083">
    <property type="entry name" value="Znf_RING/FYVE/PHD"/>
</dbReference>
<feature type="domain" description="PWWP" evidence="17">
    <location>
        <begin position="299"/>
        <end position="349"/>
    </location>
</feature>
<keyword evidence="20" id="KW-1185">Reference proteome</keyword>
<dbReference type="InterPro" id="IPR002893">
    <property type="entry name" value="Znf_MYND"/>
</dbReference>
<feature type="region of interest" description="Disordered" evidence="14">
    <location>
        <begin position="1"/>
        <end position="90"/>
    </location>
</feature>
<evidence type="ECO:0000256" key="13">
    <source>
        <dbReference type="PROSITE-ProRule" id="PRU00134"/>
    </source>
</evidence>
<evidence type="ECO:0000259" key="17">
    <source>
        <dbReference type="PROSITE" id="PS50812"/>
    </source>
</evidence>
<dbReference type="Pfam" id="PF24324">
    <property type="entry name" value="MYND_ZMYND11_ZMYD8"/>
    <property type="match status" value="1"/>
</dbReference>
<dbReference type="GO" id="GO:0005634">
    <property type="term" value="C:nucleus"/>
    <property type="evidence" value="ECO:0007669"/>
    <property type="project" value="UniProtKB-SubCell"/>
</dbReference>
<feature type="domain" description="Bromo" evidence="15">
    <location>
        <begin position="186"/>
        <end position="256"/>
    </location>
</feature>
<evidence type="ECO:0000256" key="11">
    <source>
        <dbReference type="ARBA" id="ARBA00023242"/>
    </source>
</evidence>
<dbReference type="Pfam" id="PF00439">
    <property type="entry name" value="Bromodomain"/>
    <property type="match status" value="1"/>
</dbReference>
<dbReference type="Gene3D" id="1.20.920.10">
    <property type="entry name" value="Bromodomain-like"/>
    <property type="match status" value="1"/>
</dbReference>
<comment type="subcellular location">
    <subcellularLocation>
        <location evidence="2">Chromosome</location>
    </subcellularLocation>
    <subcellularLocation>
        <location evidence="1">Nucleus</location>
    </subcellularLocation>
</comment>
<evidence type="ECO:0000313" key="19">
    <source>
        <dbReference type="EMBL" id="KAK2158245.1"/>
    </source>
</evidence>
<dbReference type="PANTHER" id="PTHR46453">
    <property type="entry name" value="PROTEIN KINASE C-BINDING PROTEIN 1"/>
    <property type="match status" value="1"/>
</dbReference>
<dbReference type="SMART" id="SM00249">
    <property type="entry name" value="PHD"/>
    <property type="match status" value="1"/>
</dbReference>
<keyword evidence="5 13" id="KW-0863">Zinc-finger</keyword>
<feature type="compositionally biased region" description="Basic and acidic residues" evidence="14">
    <location>
        <begin position="656"/>
        <end position="698"/>
    </location>
</feature>
<dbReference type="PANTHER" id="PTHR46453:SF5">
    <property type="entry name" value="PROTEIN KINASE C-BINDING PROTEIN 1 ISOFORM X1"/>
    <property type="match status" value="1"/>
</dbReference>
<feature type="compositionally biased region" description="Polar residues" evidence="14">
    <location>
        <begin position="800"/>
        <end position="813"/>
    </location>
</feature>
<dbReference type="SMART" id="SM00293">
    <property type="entry name" value="PWWP"/>
    <property type="match status" value="1"/>
</dbReference>
<protein>
    <recommendedName>
        <fullName evidence="21">Protein kinase C-binding protein 1-like</fullName>
    </recommendedName>
</protein>
<keyword evidence="10" id="KW-0804">Transcription</keyword>
<feature type="compositionally biased region" description="Basic and acidic residues" evidence="14">
    <location>
        <begin position="844"/>
        <end position="855"/>
    </location>
</feature>
<evidence type="ECO:0000256" key="1">
    <source>
        <dbReference type="ARBA" id="ARBA00004123"/>
    </source>
</evidence>
<dbReference type="InterPro" id="IPR056987">
    <property type="entry name" value="ZMYND8_CC"/>
</dbReference>
<dbReference type="PROSITE" id="PS50016">
    <property type="entry name" value="ZF_PHD_2"/>
    <property type="match status" value="1"/>
</dbReference>
<feature type="compositionally biased region" description="Low complexity" evidence="14">
    <location>
        <begin position="407"/>
        <end position="447"/>
    </location>
</feature>
<evidence type="ECO:0000256" key="14">
    <source>
        <dbReference type="SAM" id="MobiDB-lite"/>
    </source>
</evidence>
<proteinExistence type="predicted"/>
<keyword evidence="11" id="KW-0539">Nucleus</keyword>
<feature type="region of interest" description="Disordered" evidence="14">
    <location>
        <begin position="767"/>
        <end position="861"/>
    </location>
</feature>
<dbReference type="CDD" id="cd15538">
    <property type="entry name" value="PHD_PRKCBP1"/>
    <property type="match status" value="1"/>
</dbReference>
<feature type="compositionally biased region" description="Basic and acidic residues" evidence="14">
    <location>
        <begin position="530"/>
        <end position="549"/>
    </location>
</feature>
<evidence type="ECO:0000256" key="6">
    <source>
        <dbReference type="ARBA" id="ARBA00022833"/>
    </source>
</evidence>
<comment type="caution">
    <text evidence="19">The sequence shown here is derived from an EMBL/GenBank/DDBJ whole genome shotgun (WGS) entry which is preliminary data.</text>
</comment>
<keyword evidence="9 12" id="KW-0103">Bromodomain</keyword>
<accession>A0AAD9N666</accession>
<feature type="compositionally biased region" description="Basic and acidic residues" evidence="14">
    <location>
        <begin position="558"/>
        <end position="582"/>
    </location>
</feature>
<dbReference type="Gene3D" id="3.30.40.10">
    <property type="entry name" value="Zinc/RING finger domain, C3HC4 (zinc finger)"/>
    <property type="match status" value="1"/>
</dbReference>
<dbReference type="Pfam" id="PF23460">
    <property type="entry name" value="ZMYND8_CC"/>
    <property type="match status" value="1"/>
</dbReference>
<evidence type="ECO:0000259" key="15">
    <source>
        <dbReference type="PROSITE" id="PS50014"/>
    </source>
</evidence>
<dbReference type="GO" id="GO:0005737">
    <property type="term" value="C:cytoplasm"/>
    <property type="evidence" value="ECO:0007669"/>
    <property type="project" value="TreeGrafter"/>
</dbReference>
<keyword evidence="3" id="KW-0158">Chromosome</keyword>
<dbReference type="PROSITE" id="PS50014">
    <property type="entry name" value="BROMODOMAIN_2"/>
    <property type="match status" value="1"/>
</dbReference>
<evidence type="ECO:0000256" key="2">
    <source>
        <dbReference type="ARBA" id="ARBA00004286"/>
    </source>
</evidence>
<dbReference type="InterPro" id="IPR044075">
    <property type="entry name" value="PRKCBP1_PHD"/>
</dbReference>
<keyword evidence="6" id="KW-0862">Zinc</keyword>
<evidence type="ECO:0000259" key="16">
    <source>
        <dbReference type="PROSITE" id="PS50016"/>
    </source>
</evidence>
<feature type="region of interest" description="Disordered" evidence="14">
    <location>
        <begin position="1164"/>
        <end position="1193"/>
    </location>
</feature>
<dbReference type="EMBL" id="JAODUP010000174">
    <property type="protein sequence ID" value="KAK2158245.1"/>
    <property type="molecule type" value="Genomic_DNA"/>
</dbReference>
<dbReference type="Pfam" id="PF00855">
    <property type="entry name" value="PWWP"/>
    <property type="match status" value="1"/>
</dbReference>
<feature type="region of interest" description="Disordered" evidence="14">
    <location>
        <begin position="401"/>
        <end position="448"/>
    </location>
</feature>
<feature type="compositionally biased region" description="Basic and acidic residues" evidence="14">
    <location>
        <begin position="908"/>
        <end position="918"/>
    </location>
</feature>
<evidence type="ECO:0000256" key="8">
    <source>
        <dbReference type="ARBA" id="ARBA00023015"/>
    </source>
</evidence>
<dbReference type="SUPFAM" id="SSF57903">
    <property type="entry name" value="FYVE/PHD zinc finger"/>
    <property type="match status" value="1"/>
</dbReference>
<dbReference type="InterPro" id="IPR057053">
    <property type="entry name" value="MYND_ZMYND11_ZMYD8"/>
</dbReference>